<organism evidence="1 2">
    <name type="scientific">Phyllachora maydis</name>
    <dbReference type="NCBI Taxonomy" id="1825666"/>
    <lineage>
        <taxon>Eukaryota</taxon>
        <taxon>Fungi</taxon>
        <taxon>Dikarya</taxon>
        <taxon>Ascomycota</taxon>
        <taxon>Pezizomycotina</taxon>
        <taxon>Sordariomycetes</taxon>
        <taxon>Sordariomycetidae</taxon>
        <taxon>Phyllachorales</taxon>
        <taxon>Phyllachoraceae</taxon>
        <taxon>Phyllachora</taxon>
    </lineage>
</organism>
<sequence length="131" mass="15205">MLPTLARRLALTAIRAQLPQAVKATKLKKVWPPDFTQLSAQEQLRFEKRYKRRMRLATQRPLWDKSVRLLQLFSVTAVVIYSVLFMDSNGASQPFEGVRKWFFGMFESTELTPVQRYERRPVGSDTTSAPK</sequence>
<evidence type="ECO:0000313" key="1">
    <source>
        <dbReference type="EMBL" id="KAK2071357.1"/>
    </source>
</evidence>
<dbReference type="EMBL" id="JAQQPM010000005">
    <property type="protein sequence ID" value="KAK2071357.1"/>
    <property type="molecule type" value="Genomic_DNA"/>
</dbReference>
<name>A0AAD9MCL2_9PEZI</name>
<reference evidence="1" key="1">
    <citation type="journal article" date="2023" name="Mol. Plant Microbe Interact.">
        <title>Elucidating the Obligate Nature and Biological Capacity of an Invasive Fungal Corn Pathogen.</title>
        <authorList>
            <person name="MacCready J.S."/>
            <person name="Roggenkamp E.M."/>
            <person name="Gdanetz K."/>
            <person name="Chilvers M.I."/>
        </authorList>
    </citation>
    <scope>NUCLEOTIDE SEQUENCE</scope>
    <source>
        <strain evidence="1">PM02</strain>
    </source>
</reference>
<comment type="caution">
    <text evidence="1">The sequence shown here is derived from an EMBL/GenBank/DDBJ whole genome shotgun (WGS) entry which is preliminary data.</text>
</comment>
<dbReference type="AlphaFoldDB" id="A0AAD9MCL2"/>
<keyword evidence="2" id="KW-1185">Reference proteome</keyword>
<proteinExistence type="predicted"/>
<evidence type="ECO:0000313" key="2">
    <source>
        <dbReference type="Proteomes" id="UP001217918"/>
    </source>
</evidence>
<accession>A0AAD9MCL2</accession>
<protein>
    <submittedName>
        <fullName evidence="1">Uncharacterized protein</fullName>
    </submittedName>
</protein>
<dbReference type="Proteomes" id="UP001217918">
    <property type="component" value="Unassembled WGS sequence"/>
</dbReference>
<gene>
    <name evidence="1" type="ORF">P8C59_005786</name>
</gene>